<evidence type="ECO:0000313" key="1">
    <source>
        <dbReference type="EMBL" id="BAQ44423.1"/>
    </source>
</evidence>
<protein>
    <submittedName>
        <fullName evidence="1">Uncharacterized protein</fullName>
    </submittedName>
</protein>
<proteinExistence type="predicted"/>
<name>A0A0C6F7V3_9HYPH</name>
<dbReference type="KEGG" id="maqu:Maq22A_c05175"/>
<organism evidence="1 2">
    <name type="scientific">Methylobacterium aquaticum</name>
    <dbReference type="NCBI Taxonomy" id="270351"/>
    <lineage>
        <taxon>Bacteria</taxon>
        <taxon>Pseudomonadati</taxon>
        <taxon>Pseudomonadota</taxon>
        <taxon>Alphaproteobacteria</taxon>
        <taxon>Hyphomicrobiales</taxon>
        <taxon>Methylobacteriaceae</taxon>
        <taxon>Methylobacterium</taxon>
    </lineage>
</organism>
<dbReference type="STRING" id="270351.Maq22A_c05175"/>
<accession>A0A0C6F7V3</accession>
<dbReference type="EMBL" id="AP014704">
    <property type="protein sequence ID" value="BAQ44423.1"/>
    <property type="molecule type" value="Genomic_DNA"/>
</dbReference>
<evidence type="ECO:0000313" key="2">
    <source>
        <dbReference type="Proteomes" id="UP000061432"/>
    </source>
</evidence>
<sequence>MANPIISINDKEVIWTGPIVFHRGEKVSIKPFVDSPDFVLQIYIQPVTKVEYSNTTVRGETPKEMELYFTTLFTAYGFGATGAPTIFAGDENNNYYVDCAASFAGTIDNYVCIAYITITKGAK</sequence>
<dbReference type="PATRIC" id="fig|270351.10.peg.988"/>
<dbReference type="Proteomes" id="UP000061432">
    <property type="component" value="Chromosome"/>
</dbReference>
<dbReference type="AlphaFoldDB" id="A0A0C6F7V3"/>
<reference evidence="1 2" key="1">
    <citation type="journal article" date="2015" name="Genome Announc.">
        <title>Complete Genome Sequence of Methylobacterium aquaticum Strain 22A, Isolated from Racomitrium japonicum Moss.</title>
        <authorList>
            <person name="Tani A."/>
            <person name="Ogura Y."/>
            <person name="Hayashi T."/>
            <person name="Kimbara K."/>
        </authorList>
    </citation>
    <scope>NUCLEOTIDE SEQUENCE [LARGE SCALE GENOMIC DNA]</scope>
    <source>
        <strain evidence="1 2">MA-22A</strain>
    </source>
</reference>
<dbReference type="RefSeq" id="WP_145984586.1">
    <property type="nucleotide sequence ID" value="NZ_AP014704.1"/>
</dbReference>
<reference evidence="2" key="2">
    <citation type="submission" date="2015-01" db="EMBL/GenBank/DDBJ databases">
        <title>Complete genome sequence of Methylobacterium aquaticum strain 22A.</title>
        <authorList>
            <person name="Tani A."/>
            <person name="Ogura Y."/>
            <person name="Hayashi T."/>
        </authorList>
    </citation>
    <scope>NUCLEOTIDE SEQUENCE [LARGE SCALE GENOMIC DNA]</scope>
    <source>
        <strain evidence="2">MA-22A</strain>
    </source>
</reference>
<gene>
    <name evidence="1" type="ORF">Maq22A_c05175</name>
</gene>